<reference evidence="1" key="1">
    <citation type="submission" date="2018-08" db="EMBL/GenBank/DDBJ databases">
        <authorList>
            <person name="Rossello M."/>
        </authorList>
    </citation>
    <scope>NUCLEOTIDE SEQUENCE [LARGE SCALE GENOMIC DNA]</scope>
    <source>
        <strain evidence="1">cv. Chinese Spring</strain>
    </source>
</reference>
<keyword evidence="2" id="KW-1185">Reference proteome</keyword>
<dbReference type="Gene3D" id="3.80.10.10">
    <property type="entry name" value="Ribonuclease Inhibitor"/>
    <property type="match status" value="2"/>
</dbReference>
<evidence type="ECO:0000313" key="2">
    <source>
        <dbReference type="Proteomes" id="UP000019116"/>
    </source>
</evidence>
<dbReference type="Gramene" id="TraesWEE_scaffold_019632_01G000400.1">
    <property type="protein sequence ID" value="TraesWEE_scaffold_019632_01G000400.1"/>
    <property type="gene ID" value="TraesWEE_scaffold_019632_01G000400"/>
</dbReference>
<evidence type="ECO:0000313" key="1">
    <source>
        <dbReference type="EnsemblPlants" id="TraesCS4A02G477600.1.cds1"/>
    </source>
</evidence>
<dbReference type="EnsemblPlants" id="TraesCS4A02G477600.1">
    <property type="protein sequence ID" value="TraesCS4A02G477600.1.cds1"/>
    <property type="gene ID" value="TraesCS4A02G477600"/>
</dbReference>
<dbReference type="Gramene" id="TraesCS4A03G1204500.1">
    <property type="protein sequence ID" value="TraesCS4A03G1204500.1.CDS1"/>
    <property type="gene ID" value="TraesCS4A03G1204500"/>
</dbReference>
<dbReference type="Gramene" id="TraesCAD_scaffold_135904_01G000100.1">
    <property type="protein sequence ID" value="TraesCAD_scaffold_135904_01G000100.1"/>
    <property type="gene ID" value="TraesCAD_scaffold_135904_01G000100"/>
</dbReference>
<dbReference type="InterPro" id="IPR032675">
    <property type="entry name" value="LRR_dom_sf"/>
</dbReference>
<dbReference type="Gramene" id="TraesCS4A02G477600.1">
    <property type="protein sequence ID" value="TraesCS4A02G477600.1.cds1"/>
    <property type="gene ID" value="TraesCS4A02G477600"/>
</dbReference>
<protein>
    <submittedName>
        <fullName evidence="1">Uncharacterized protein</fullName>
    </submittedName>
</protein>
<accession>A0A3B6I690</accession>
<proteinExistence type="predicted"/>
<dbReference type="PANTHER" id="PTHR36766:SF60">
    <property type="entry name" value="NB-ARC DOMAIN-CONTAINING PROTEIN"/>
    <property type="match status" value="1"/>
</dbReference>
<dbReference type="SMR" id="A0A3B6I690"/>
<name>A0A3B6I690_WHEAT</name>
<reference evidence="1" key="2">
    <citation type="submission" date="2018-10" db="UniProtKB">
        <authorList>
            <consortium name="EnsemblPlants"/>
        </authorList>
    </citation>
    <scope>IDENTIFICATION</scope>
</reference>
<dbReference type="SUPFAM" id="SSF52058">
    <property type="entry name" value="L domain-like"/>
    <property type="match status" value="1"/>
</dbReference>
<dbReference type="OrthoDB" id="785704at2759"/>
<organism evidence="1">
    <name type="scientific">Triticum aestivum</name>
    <name type="common">Wheat</name>
    <dbReference type="NCBI Taxonomy" id="4565"/>
    <lineage>
        <taxon>Eukaryota</taxon>
        <taxon>Viridiplantae</taxon>
        <taxon>Streptophyta</taxon>
        <taxon>Embryophyta</taxon>
        <taxon>Tracheophyta</taxon>
        <taxon>Spermatophyta</taxon>
        <taxon>Magnoliopsida</taxon>
        <taxon>Liliopsida</taxon>
        <taxon>Poales</taxon>
        <taxon>Poaceae</taxon>
        <taxon>BOP clade</taxon>
        <taxon>Pooideae</taxon>
        <taxon>Triticodae</taxon>
        <taxon>Triticeae</taxon>
        <taxon>Triticinae</taxon>
        <taxon>Triticum</taxon>
    </lineage>
</organism>
<dbReference type="PaxDb" id="4565-Traes_4AL_6E3E7B68A.1"/>
<dbReference type="OMA" id="TEWPHID"/>
<sequence length="332" mass="37143">MRLTYGRSMALPLVPPARLCELYLSSCSITDGALALCLNGLASLKKLCLEGIMTLTTLPSEEVLQHLTELDYLSIHNCWCLWSLGGLRAAVSLSFVRLISCPSLELARGAEFLPLSLKVLIIENCVLAADFLCTEWPHIDKISITNCRSTACLSVGSLTSVKLFSLYHLPDLCSLEGLSSLQLYNLHLVDVPKLIPECISQFRVQRSLYISSPVILNNMLSAEGFTVPTFLCLARWEQPFISFEEFTNCTSVQRLRFSVCEMTSLPENLKCFPNLKMLDIVSCPNISSLPDLPTSLQQISVWGRCERLKESCRAPDGESWPKIAHIRRKYFL</sequence>
<dbReference type="STRING" id="4565.A0A3B6I690"/>
<dbReference type="AlphaFoldDB" id="A0A3B6I690"/>
<dbReference type="Proteomes" id="UP000019116">
    <property type="component" value="Chromosome 4A"/>
</dbReference>
<dbReference type="PANTHER" id="PTHR36766">
    <property type="entry name" value="PLANT BROAD-SPECTRUM MILDEW RESISTANCE PROTEIN RPW8"/>
    <property type="match status" value="1"/>
</dbReference>